<evidence type="ECO:0000256" key="1">
    <source>
        <dbReference type="SAM" id="Phobius"/>
    </source>
</evidence>
<dbReference type="EMBL" id="JAODYH010000003">
    <property type="protein sequence ID" value="MCT9810237.1"/>
    <property type="molecule type" value="Genomic_DNA"/>
</dbReference>
<sequence>MRDTTAPSTLGGVVRRAYRRMAWVSVTVAGTLVLLAGAVALRVYIDNNLRLVARSLAYTVEAAVVFGDRENIRHTLDTMLAGEGVAHARVLDSRGNVLAQWRHGDQGLAGEVGVWLGRHMLSDPAVGVIRNDGELAGRVELSGDGRGLLEFLLSGMAVLLVCMAISGAAGVLLSRRMLSDIVTPLQSLAEVARAARHERDLTLRVPPARIVELRALGDDVNSLLDELQQRQAHLQLQNTALTHQANHDSLTGLPNRAFFEQRLQAVLQKAQLEAGIFAVLFLDNDHFKQVNDTYGHEVGDALLVAVAQRIRSQLRESDLVARLGGDEFAVLLAPVRGADDATRIADKIIHAMASPLVLASGLQLLPSVSIGVAVYPIHGQDMVALLRAADAAMYRAKAHCRGTRHVACGRAW</sequence>
<dbReference type="PANTHER" id="PTHR46663:SF2">
    <property type="entry name" value="GGDEF DOMAIN-CONTAINING PROTEIN"/>
    <property type="match status" value="1"/>
</dbReference>
<feature type="domain" description="HAMP" evidence="2">
    <location>
        <begin position="179"/>
        <end position="232"/>
    </location>
</feature>
<keyword evidence="5" id="KW-1185">Reference proteome</keyword>
<dbReference type="Pfam" id="PF00672">
    <property type="entry name" value="HAMP"/>
    <property type="match status" value="1"/>
</dbReference>
<feature type="transmembrane region" description="Helical" evidence="1">
    <location>
        <begin position="21"/>
        <end position="45"/>
    </location>
</feature>
<dbReference type="InterPro" id="IPR052163">
    <property type="entry name" value="DGC-Regulatory_Protein"/>
</dbReference>
<dbReference type="PANTHER" id="PTHR46663">
    <property type="entry name" value="DIGUANYLATE CYCLASE DGCT-RELATED"/>
    <property type="match status" value="1"/>
</dbReference>
<evidence type="ECO:0000259" key="2">
    <source>
        <dbReference type="PROSITE" id="PS50885"/>
    </source>
</evidence>
<evidence type="ECO:0000313" key="5">
    <source>
        <dbReference type="Proteomes" id="UP001525968"/>
    </source>
</evidence>
<dbReference type="GO" id="GO:0052621">
    <property type="term" value="F:diguanylate cyclase activity"/>
    <property type="evidence" value="ECO:0007669"/>
    <property type="project" value="UniProtKB-EC"/>
</dbReference>
<gene>
    <name evidence="4" type="ORF">N0K08_06305</name>
</gene>
<protein>
    <submittedName>
        <fullName evidence="4">Diguanylate cyclase</fullName>
        <ecNumber evidence="4">2.7.7.65</ecNumber>
    </submittedName>
</protein>
<dbReference type="Pfam" id="PF17152">
    <property type="entry name" value="CHASE8"/>
    <property type="match status" value="1"/>
</dbReference>
<dbReference type="PROSITE" id="PS50885">
    <property type="entry name" value="HAMP"/>
    <property type="match status" value="1"/>
</dbReference>
<keyword evidence="1" id="KW-0472">Membrane</keyword>
<keyword evidence="1" id="KW-0812">Transmembrane</keyword>
<dbReference type="InterPro" id="IPR043128">
    <property type="entry name" value="Rev_trsase/Diguanyl_cyclase"/>
</dbReference>
<comment type="caution">
    <text evidence="4">The sequence shown here is derived from an EMBL/GenBank/DDBJ whole genome shotgun (WGS) entry which is preliminary data.</text>
</comment>
<dbReference type="InterPro" id="IPR000160">
    <property type="entry name" value="GGDEF_dom"/>
</dbReference>
<evidence type="ECO:0000313" key="4">
    <source>
        <dbReference type="EMBL" id="MCT9810237.1"/>
    </source>
</evidence>
<organism evidence="4 5">
    <name type="scientific">Acidovorax bellezanensis</name>
    <dbReference type="NCBI Taxonomy" id="2976702"/>
    <lineage>
        <taxon>Bacteria</taxon>
        <taxon>Pseudomonadati</taxon>
        <taxon>Pseudomonadota</taxon>
        <taxon>Betaproteobacteria</taxon>
        <taxon>Burkholderiales</taxon>
        <taxon>Comamonadaceae</taxon>
        <taxon>Acidovorax</taxon>
    </lineage>
</organism>
<dbReference type="SUPFAM" id="SSF55073">
    <property type="entry name" value="Nucleotide cyclase"/>
    <property type="match status" value="1"/>
</dbReference>
<proteinExistence type="predicted"/>
<accession>A0ABT2PIC1</accession>
<dbReference type="InterPro" id="IPR029787">
    <property type="entry name" value="Nucleotide_cyclase"/>
</dbReference>
<name>A0ABT2PIC1_9BURK</name>
<dbReference type="RefSeq" id="WP_261499232.1">
    <property type="nucleotide sequence ID" value="NZ_JAODYH010000003.1"/>
</dbReference>
<feature type="domain" description="GGDEF" evidence="3">
    <location>
        <begin position="275"/>
        <end position="411"/>
    </location>
</feature>
<dbReference type="Proteomes" id="UP001525968">
    <property type="component" value="Unassembled WGS sequence"/>
</dbReference>
<dbReference type="EC" id="2.7.7.65" evidence="4"/>
<dbReference type="Gene3D" id="3.30.70.270">
    <property type="match status" value="1"/>
</dbReference>
<feature type="transmembrane region" description="Helical" evidence="1">
    <location>
        <begin position="151"/>
        <end position="173"/>
    </location>
</feature>
<dbReference type="SMART" id="SM00304">
    <property type="entry name" value="HAMP"/>
    <property type="match status" value="1"/>
</dbReference>
<dbReference type="SMART" id="SM00267">
    <property type="entry name" value="GGDEF"/>
    <property type="match status" value="1"/>
</dbReference>
<dbReference type="InterPro" id="IPR003660">
    <property type="entry name" value="HAMP_dom"/>
</dbReference>
<keyword evidence="1" id="KW-1133">Transmembrane helix</keyword>
<dbReference type="CDD" id="cd01949">
    <property type="entry name" value="GGDEF"/>
    <property type="match status" value="1"/>
</dbReference>
<dbReference type="NCBIfam" id="TIGR00254">
    <property type="entry name" value="GGDEF"/>
    <property type="match status" value="1"/>
</dbReference>
<dbReference type="Gene3D" id="6.10.340.10">
    <property type="match status" value="1"/>
</dbReference>
<keyword evidence="4" id="KW-0548">Nucleotidyltransferase</keyword>
<dbReference type="PROSITE" id="PS50887">
    <property type="entry name" value="GGDEF"/>
    <property type="match status" value="1"/>
</dbReference>
<dbReference type="InterPro" id="IPR033417">
    <property type="entry name" value="CHASE8"/>
</dbReference>
<dbReference type="Pfam" id="PF00990">
    <property type="entry name" value="GGDEF"/>
    <property type="match status" value="1"/>
</dbReference>
<keyword evidence="4" id="KW-0808">Transferase</keyword>
<reference evidence="4 5" key="1">
    <citation type="submission" date="2022-09" db="EMBL/GenBank/DDBJ databases">
        <title>Draft genome of isolate Be4.</title>
        <authorList>
            <person name="Sanchez-Castro I."/>
            <person name="Martinez-Rodriguez P."/>
            <person name="Descostes M."/>
            <person name="Merroun M."/>
        </authorList>
    </citation>
    <scope>NUCLEOTIDE SEQUENCE [LARGE SCALE GENOMIC DNA]</scope>
    <source>
        <strain evidence="4 5">Be4</strain>
    </source>
</reference>
<evidence type="ECO:0000259" key="3">
    <source>
        <dbReference type="PROSITE" id="PS50887"/>
    </source>
</evidence>
<dbReference type="CDD" id="cd06225">
    <property type="entry name" value="HAMP"/>
    <property type="match status" value="1"/>
</dbReference>